<dbReference type="InterPro" id="IPR008023">
    <property type="entry name" value="DUF748"/>
</dbReference>
<dbReference type="PANTHER" id="PTHR30441">
    <property type="entry name" value="DUF748 DOMAIN-CONTAINING PROTEIN"/>
    <property type="match status" value="1"/>
</dbReference>
<evidence type="ECO:0000313" key="1">
    <source>
        <dbReference type="EMBL" id="RAR86248.1"/>
    </source>
</evidence>
<evidence type="ECO:0000313" key="2">
    <source>
        <dbReference type="Proteomes" id="UP000248856"/>
    </source>
</evidence>
<keyword evidence="2" id="KW-1185">Reference proteome</keyword>
<proteinExistence type="predicted"/>
<gene>
    <name evidence="1" type="ORF">AX018_1002210</name>
</gene>
<dbReference type="InterPro" id="IPR036737">
    <property type="entry name" value="OmpA-like_sf"/>
</dbReference>
<accession>A0A328ZJ76</accession>
<dbReference type="InterPro" id="IPR052894">
    <property type="entry name" value="AsmA-related"/>
</dbReference>
<dbReference type="EMBL" id="QLTA01000002">
    <property type="protein sequence ID" value="RAR86248.1"/>
    <property type="molecule type" value="Genomic_DNA"/>
</dbReference>
<dbReference type="Pfam" id="PF05359">
    <property type="entry name" value="DUF748"/>
    <property type="match status" value="1"/>
</dbReference>
<dbReference type="Gene3D" id="3.30.1330.60">
    <property type="entry name" value="OmpA-like domain"/>
    <property type="match status" value="1"/>
</dbReference>
<dbReference type="GO" id="GO:0090313">
    <property type="term" value="P:regulation of protein targeting to membrane"/>
    <property type="evidence" value="ECO:0007669"/>
    <property type="project" value="TreeGrafter"/>
</dbReference>
<organism evidence="1 2">
    <name type="scientific">Paracidovorax anthurii</name>
    <dbReference type="NCBI Taxonomy" id="78229"/>
    <lineage>
        <taxon>Bacteria</taxon>
        <taxon>Pseudomonadati</taxon>
        <taxon>Pseudomonadota</taxon>
        <taxon>Betaproteobacteria</taxon>
        <taxon>Burkholderiales</taxon>
        <taxon>Comamonadaceae</taxon>
        <taxon>Paracidovorax</taxon>
    </lineage>
</organism>
<reference evidence="1 2" key="1">
    <citation type="submission" date="2018-06" db="EMBL/GenBank/DDBJ databases">
        <title>Genomic Encyclopedia of Archaeal and Bacterial Type Strains, Phase II (KMG-II): from individual species to whole genera.</title>
        <authorList>
            <person name="Goeker M."/>
        </authorList>
    </citation>
    <scope>NUCLEOTIDE SEQUENCE [LARGE SCALE GENOMIC DNA]</scope>
    <source>
        <strain evidence="1 2">CFPB 3232</strain>
    </source>
</reference>
<dbReference type="PANTHER" id="PTHR30441:SF8">
    <property type="entry name" value="DUF748 DOMAIN-CONTAINING PROTEIN"/>
    <property type="match status" value="1"/>
</dbReference>
<sequence>MKFVAVGARWRARVLRRGWTRWVAFCAAGLLAFWAVAWLAVPPLARAGIEGWASERSGRAVTIGRVDFTPWTLELALHDIAVASARPGAPPLLEIRRIYIDMELQSLVRWGPVLDAAEVDAPRLRLTREVDNRYDIDDLLERWAARPAAEDGAGGGGARFALYNLLLRDGAVDFTDRTTGRTHELRALELGIPFLSNLPADRQVTVTPRLAFSLNGSAFDSGARATPFAQDRHTQARLRIDALDLAPLRAYWPAALPLLPGAGTLDARLDFAFTQGAEPVLTVSGDVRLSDVRLDARAGGGPVSFQSLRVRAASVQPFQRIAHLASVEWTAPRLDLRRDAQGRIAWPGAGQPAASGGPAAAVSPPWRVAVDHVAVDGGRIGWRDEGAAKPVALALDGVLVRASSVAWPWQRAIPFALNARVAAPVEGAPSAPDAPGTVAAKAPHAASLRIAGQALPGRGQVAVSVRGLPLSPFGPYWAGALAPQIQGMVDADGGFAWNAGAMVAKVARLSADGVALSCPGAGPCGAPAAALPQARVAGAWAEARRLQFEEAWVRLPERTVAIGRASASGPRLRVERSAQGRWMFEDWQPTAPAEGAAHGVARGGAAAMPWSVRLEEVAVDEGALAFRDALPASAVEVQLSGLRLQARPVVPPSGRSEGPAVPAQVSLSAQVGAGRREPGRIAYEGTLSMAPWAAQGKLQAQHVPLHAFEPYVAPWLNVNIVRAEGGFEGDVRYAGTPGGPTVSVRGNAALDELRVRAVAPEQPERAEPAGAARGEELLRWRSLALQGVEVAAAPGLPVRVDVRETALSDFFARVVLQKSGRLNLQELVRAQARPAATGATAGDAPAQAAAAPARPAPIVRFGPVAVSAGAVRFTDYFIEPNYSADLSELAGRLSAFSSEPQAGGAAPEMAELELRGRAQGSASLEITGRLNPLARPMALDIQGRVRDLELPPLSPYAVKYAGHGIERGKLSMDVNYRVLPDGQLTAGNKLVLHQLAFGEPVQGAPASLPVRLAAALLADRNGVIDLDLPISGSLNDPQFRLGPVILRALGSLVLKAITSPFSLLANAFAGGEAEQGAVAFAPGSSALDGAAREGLDKVARVLGERPALRLTVVGHALADGERDAWKRERLKSQVLALQQRRQPARASADGAAVAARPGEAADAPAYADALKDLYRRSDIAKPRNLLGLAKDLPVPEMEALLLSQMPVPADAMRELAQARAVAVRDYLAQRGLPMERLFVGAPRVDESAAQGAVQAELVLSTR</sequence>
<name>A0A328ZJ76_9BURK</name>
<protein>
    <submittedName>
        <fullName evidence="1">Uncharacterized protein DUF748</fullName>
    </submittedName>
</protein>
<dbReference type="GO" id="GO:0005886">
    <property type="term" value="C:plasma membrane"/>
    <property type="evidence" value="ECO:0007669"/>
    <property type="project" value="TreeGrafter"/>
</dbReference>
<comment type="caution">
    <text evidence="1">The sequence shown here is derived from an EMBL/GenBank/DDBJ whole genome shotgun (WGS) entry which is preliminary data.</text>
</comment>
<dbReference type="Proteomes" id="UP000248856">
    <property type="component" value="Unassembled WGS sequence"/>
</dbReference>
<dbReference type="AlphaFoldDB" id="A0A328ZJ76"/>